<evidence type="ECO:0000256" key="4">
    <source>
        <dbReference type="ARBA" id="ARBA00023242"/>
    </source>
</evidence>
<evidence type="ECO:0000256" key="3">
    <source>
        <dbReference type="ARBA" id="ARBA00022454"/>
    </source>
</evidence>
<keyword evidence="3" id="KW-0158">Chromosome</keyword>
<dbReference type="EMBL" id="CAXKWB010014204">
    <property type="protein sequence ID" value="CAL4110042.1"/>
    <property type="molecule type" value="Genomic_DNA"/>
</dbReference>
<evidence type="ECO:0000256" key="2">
    <source>
        <dbReference type="ARBA" id="ARBA00004286"/>
    </source>
</evidence>
<feature type="non-terminal residue" evidence="7">
    <location>
        <position position="206"/>
    </location>
</feature>
<evidence type="ECO:0000313" key="8">
    <source>
        <dbReference type="Proteomes" id="UP001497623"/>
    </source>
</evidence>
<dbReference type="PROSITE" id="PS50815">
    <property type="entry name" value="HORMA"/>
    <property type="match status" value="1"/>
</dbReference>
<dbReference type="SUPFAM" id="SSF56019">
    <property type="entry name" value="The spindle assembly checkpoint protein mad2"/>
    <property type="match status" value="1"/>
</dbReference>
<comment type="subcellular location">
    <subcellularLocation>
        <location evidence="2">Chromosome</location>
    </subcellularLocation>
    <subcellularLocation>
        <location evidence="1">Nucleus</location>
    </subcellularLocation>
</comment>
<keyword evidence="8" id="KW-1185">Reference proteome</keyword>
<dbReference type="PANTHER" id="PTHR48225:SF7">
    <property type="entry name" value="MEIOSIS-SPECIFIC PROTEIN HOP1"/>
    <property type="match status" value="1"/>
</dbReference>
<dbReference type="Pfam" id="PF02301">
    <property type="entry name" value="HORMA"/>
    <property type="match status" value="1"/>
</dbReference>
<dbReference type="InterPro" id="IPR036570">
    <property type="entry name" value="HORMA_dom_sf"/>
</dbReference>
<dbReference type="InterPro" id="IPR051294">
    <property type="entry name" value="HORMA_MeioticProgression"/>
</dbReference>
<protein>
    <recommendedName>
        <fullName evidence="6">HORMA domain-containing protein</fullName>
    </recommendedName>
</protein>
<accession>A0AAV2R0N4</accession>
<dbReference type="Gene3D" id="3.30.900.10">
    <property type="entry name" value="HORMA domain"/>
    <property type="match status" value="1"/>
</dbReference>
<dbReference type="GO" id="GO:0005694">
    <property type="term" value="C:chromosome"/>
    <property type="evidence" value="ECO:0007669"/>
    <property type="project" value="UniProtKB-SubCell"/>
</dbReference>
<evidence type="ECO:0000256" key="5">
    <source>
        <dbReference type="ARBA" id="ARBA00023254"/>
    </source>
</evidence>
<dbReference type="PANTHER" id="PTHR48225">
    <property type="entry name" value="HORMA DOMAIN-CONTAINING PROTEIN 1"/>
    <property type="match status" value="1"/>
</dbReference>
<name>A0AAV2R0N4_MEGNR</name>
<evidence type="ECO:0000259" key="6">
    <source>
        <dbReference type="PROSITE" id="PS50815"/>
    </source>
</evidence>
<evidence type="ECO:0000313" key="7">
    <source>
        <dbReference type="EMBL" id="CAL4110042.1"/>
    </source>
</evidence>
<dbReference type="AlphaFoldDB" id="A0AAV2R0N4"/>
<dbReference type="GO" id="GO:0051321">
    <property type="term" value="P:meiotic cell cycle"/>
    <property type="evidence" value="ECO:0007669"/>
    <property type="project" value="UniProtKB-KW"/>
</dbReference>
<evidence type="ECO:0000256" key="1">
    <source>
        <dbReference type="ARBA" id="ARBA00004123"/>
    </source>
</evidence>
<gene>
    <name evidence="7" type="ORF">MNOR_LOCUS19267</name>
</gene>
<sequence>MSIHSVKRSSSSRGVAPMFECVLNASQRTQQESLTFVKKLLTIGLSSITYLRNVLPEVAYISKNMEGLQLKILNEHTDCVPGKLLVNYINSCFDALENKYLRKLTLNIEDSCIPEKIIESFSFSFSYPETGEYIVDELKGENYLSVDGQNVFNVKKPTVKMLRTVILLSQALSPLPENIQLSMELQYFENGNSPHGPVVHFDSSRK</sequence>
<comment type="caution">
    <text evidence="7">The sequence shown here is derived from an EMBL/GenBank/DDBJ whole genome shotgun (WGS) entry which is preliminary data.</text>
</comment>
<reference evidence="7 8" key="1">
    <citation type="submission" date="2024-05" db="EMBL/GenBank/DDBJ databases">
        <authorList>
            <person name="Wallberg A."/>
        </authorList>
    </citation>
    <scope>NUCLEOTIDE SEQUENCE [LARGE SCALE GENOMIC DNA]</scope>
</reference>
<proteinExistence type="predicted"/>
<dbReference type="InterPro" id="IPR003511">
    <property type="entry name" value="HORMA_dom"/>
</dbReference>
<dbReference type="Proteomes" id="UP001497623">
    <property type="component" value="Unassembled WGS sequence"/>
</dbReference>
<organism evidence="7 8">
    <name type="scientific">Meganyctiphanes norvegica</name>
    <name type="common">Northern krill</name>
    <name type="synonym">Thysanopoda norvegica</name>
    <dbReference type="NCBI Taxonomy" id="48144"/>
    <lineage>
        <taxon>Eukaryota</taxon>
        <taxon>Metazoa</taxon>
        <taxon>Ecdysozoa</taxon>
        <taxon>Arthropoda</taxon>
        <taxon>Crustacea</taxon>
        <taxon>Multicrustacea</taxon>
        <taxon>Malacostraca</taxon>
        <taxon>Eumalacostraca</taxon>
        <taxon>Eucarida</taxon>
        <taxon>Euphausiacea</taxon>
        <taxon>Euphausiidae</taxon>
        <taxon>Meganyctiphanes</taxon>
    </lineage>
</organism>
<dbReference type="GO" id="GO:0005634">
    <property type="term" value="C:nucleus"/>
    <property type="evidence" value="ECO:0007669"/>
    <property type="project" value="UniProtKB-SubCell"/>
</dbReference>
<keyword evidence="4" id="KW-0539">Nucleus</keyword>
<feature type="domain" description="HORMA" evidence="6">
    <location>
        <begin position="31"/>
        <end position="206"/>
    </location>
</feature>
<keyword evidence="5" id="KW-0469">Meiosis</keyword>